<dbReference type="SUPFAM" id="SSF56112">
    <property type="entry name" value="Protein kinase-like (PK-like)"/>
    <property type="match status" value="1"/>
</dbReference>
<dbReference type="GO" id="GO:0000145">
    <property type="term" value="C:exocyst"/>
    <property type="evidence" value="ECO:0007669"/>
    <property type="project" value="InterPro"/>
</dbReference>
<keyword evidence="6" id="KW-1185">Reference proteome</keyword>
<name>A0AA89AM83_9ASTE</name>
<dbReference type="GO" id="GO:0005546">
    <property type="term" value="F:phosphatidylinositol-4,5-bisphosphate binding"/>
    <property type="evidence" value="ECO:0007669"/>
    <property type="project" value="InterPro"/>
</dbReference>
<evidence type="ECO:0000313" key="5">
    <source>
        <dbReference type="EMBL" id="KAK3006943.1"/>
    </source>
</evidence>
<evidence type="ECO:0000256" key="3">
    <source>
        <dbReference type="RuleBase" id="RU365026"/>
    </source>
</evidence>
<dbReference type="InterPro" id="IPR004140">
    <property type="entry name" value="Exo70"/>
</dbReference>
<proteinExistence type="inferred from homology"/>
<gene>
    <name evidence="5" type="ORF">RJ639_016898</name>
</gene>
<evidence type="ECO:0000256" key="1">
    <source>
        <dbReference type="ARBA" id="ARBA00006756"/>
    </source>
</evidence>
<dbReference type="Gene3D" id="1.20.1280.170">
    <property type="entry name" value="Exocyst complex component Exo70"/>
    <property type="match status" value="1"/>
</dbReference>
<protein>
    <recommendedName>
        <fullName evidence="3">Exocyst subunit Exo70 family protein</fullName>
    </recommendedName>
</protein>
<dbReference type="InterPro" id="IPR046364">
    <property type="entry name" value="Exo70_C"/>
</dbReference>
<dbReference type="EMBL" id="JAVXUP010001927">
    <property type="protein sequence ID" value="KAK3006943.1"/>
    <property type="molecule type" value="Genomic_DNA"/>
</dbReference>
<dbReference type="Pfam" id="PF03081">
    <property type="entry name" value="Exo70_C"/>
    <property type="match status" value="1"/>
</dbReference>
<keyword evidence="3" id="KW-0653">Protein transport</keyword>
<dbReference type="Proteomes" id="UP001188597">
    <property type="component" value="Unassembled WGS sequence"/>
</dbReference>
<sequence length="346" mass="39655">MSKQTLTRLITIKPKIDWEVPTAELIELEERTPLELHLIWILEKLRFKLEVKSKHYKDALLADLFMMNNIQYVVGEILTCSKLRSMITDDFVTRLMRTVQQAVTGYRRATLVKVLSCLRPEGLNVNGVSRSALRKRIKTFNSTFEEVHETQAKWYVPDFALREELRLSITQNVISAYRSFKKQHLNLFGRALWAYLKYTPEDLEAACLQFFEGDVQAGKPCEIIGVNMFLEITKGHEGNLEEFSLEMLLLATYNFSEEYIIGIGSYGPVYRATLNDDRVVAIKRAKFPTSSTDAGGTMHGEDENDAFLQRLELLPASTAETLPGSWGFAEIAMSISFRVHEQWQPL</sequence>
<feature type="domain" description="Exocyst complex subunit Exo70 C-terminal" evidence="4">
    <location>
        <begin position="3"/>
        <end position="206"/>
    </location>
</feature>
<dbReference type="Gene3D" id="3.30.200.20">
    <property type="entry name" value="Phosphorylase Kinase, domain 1"/>
    <property type="match status" value="1"/>
</dbReference>
<dbReference type="SUPFAM" id="SSF74788">
    <property type="entry name" value="Cullin repeat-like"/>
    <property type="match status" value="1"/>
</dbReference>
<dbReference type="AlphaFoldDB" id="A0AA89AM83"/>
<dbReference type="PANTHER" id="PTHR12542">
    <property type="entry name" value="EXOCYST COMPLEX PROTEIN EXO70"/>
    <property type="match status" value="1"/>
</dbReference>
<evidence type="ECO:0000259" key="4">
    <source>
        <dbReference type="Pfam" id="PF03081"/>
    </source>
</evidence>
<organism evidence="5 6">
    <name type="scientific">Escallonia herrerae</name>
    <dbReference type="NCBI Taxonomy" id="1293975"/>
    <lineage>
        <taxon>Eukaryota</taxon>
        <taxon>Viridiplantae</taxon>
        <taxon>Streptophyta</taxon>
        <taxon>Embryophyta</taxon>
        <taxon>Tracheophyta</taxon>
        <taxon>Spermatophyta</taxon>
        <taxon>Magnoliopsida</taxon>
        <taxon>eudicotyledons</taxon>
        <taxon>Gunneridae</taxon>
        <taxon>Pentapetalae</taxon>
        <taxon>asterids</taxon>
        <taxon>campanulids</taxon>
        <taxon>Escalloniales</taxon>
        <taxon>Escalloniaceae</taxon>
        <taxon>Escallonia</taxon>
    </lineage>
</organism>
<comment type="function">
    <text evidence="3">Component of the exocyst complex.</text>
</comment>
<dbReference type="InterPro" id="IPR016159">
    <property type="entry name" value="Cullin_repeat-like_dom_sf"/>
</dbReference>
<comment type="similarity">
    <text evidence="1 3">Belongs to the EXO70 family.</text>
</comment>
<accession>A0AA89AM83</accession>
<comment type="caution">
    <text evidence="5">The sequence shown here is derived from an EMBL/GenBank/DDBJ whole genome shotgun (WGS) entry which is preliminary data.</text>
</comment>
<dbReference type="PANTHER" id="PTHR12542:SF7">
    <property type="entry name" value="EXOCYST SUBUNIT EXO70 FAMILY PROTEIN"/>
    <property type="match status" value="1"/>
</dbReference>
<dbReference type="GO" id="GO:0006887">
    <property type="term" value="P:exocytosis"/>
    <property type="evidence" value="ECO:0007669"/>
    <property type="project" value="UniProtKB-KW"/>
</dbReference>
<evidence type="ECO:0000313" key="6">
    <source>
        <dbReference type="Proteomes" id="UP001188597"/>
    </source>
</evidence>
<reference evidence="5" key="1">
    <citation type="submission" date="2022-12" db="EMBL/GenBank/DDBJ databases">
        <title>Draft genome assemblies for two species of Escallonia (Escalloniales).</title>
        <authorList>
            <person name="Chanderbali A."/>
            <person name="Dervinis C."/>
            <person name="Anghel I."/>
            <person name="Soltis D."/>
            <person name="Soltis P."/>
            <person name="Zapata F."/>
        </authorList>
    </citation>
    <scope>NUCLEOTIDE SEQUENCE</scope>
    <source>
        <strain evidence="5">UCBG64.0493</strain>
        <tissue evidence="5">Leaf</tissue>
    </source>
</reference>
<evidence type="ECO:0000256" key="2">
    <source>
        <dbReference type="ARBA" id="ARBA00022448"/>
    </source>
</evidence>
<keyword evidence="2 3" id="KW-0813">Transport</keyword>
<dbReference type="GO" id="GO:0015031">
    <property type="term" value="P:protein transport"/>
    <property type="evidence" value="ECO:0007669"/>
    <property type="project" value="UniProtKB-KW"/>
</dbReference>
<keyword evidence="3" id="KW-0268">Exocytosis</keyword>
<dbReference type="InterPro" id="IPR011009">
    <property type="entry name" value="Kinase-like_dom_sf"/>
</dbReference>